<proteinExistence type="inferred from homology"/>
<evidence type="ECO:0000259" key="5">
    <source>
        <dbReference type="Pfam" id="PF09084"/>
    </source>
</evidence>
<feature type="domain" description="SsuA/THI5-like" evidence="5">
    <location>
        <begin position="71"/>
        <end position="277"/>
    </location>
</feature>
<dbReference type="OrthoDB" id="1701777at2"/>
<evidence type="ECO:0000313" key="7">
    <source>
        <dbReference type="Proteomes" id="UP000184526"/>
    </source>
</evidence>
<organism evidence="6 7">
    <name type="scientific">Clostridium collagenovorans DSM 3089</name>
    <dbReference type="NCBI Taxonomy" id="1121306"/>
    <lineage>
        <taxon>Bacteria</taxon>
        <taxon>Bacillati</taxon>
        <taxon>Bacillota</taxon>
        <taxon>Clostridia</taxon>
        <taxon>Eubacteriales</taxon>
        <taxon>Clostridiaceae</taxon>
        <taxon>Clostridium</taxon>
    </lineage>
</organism>
<dbReference type="SUPFAM" id="SSF53850">
    <property type="entry name" value="Periplasmic binding protein-like II"/>
    <property type="match status" value="1"/>
</dbReference>
<dbReference type="Gene3D" id="3.40.190.10">
    <property type="entry name" value="Periplasmic binding protein-like II"/>
    <property type="match status" value="2"/>
</dbReference>
<dbReference type="InterPro" id="IPR015168">
    <property type="entry name" value="SsuA/THI5"/>
</dbReference>
<evidence type="ECO:0000256" key="3">
    <source>
        <dbReference type="ARBA" id="ARBA00022729"/>
    </source>
</evidence>
<dbReference type="Pfam" id="PF09084">
    <property type="entry name" value="NMT1"/>
    <property type="match status" value="1"/>
</dbReference>
<dbReference type="PANTHER" id="PTHR30024:SF47">
    <property type="entry name" value="TAURINE-BINDING PERIPLASMIC PROTEIN"/>
    <property type="match status" value="1"/>
</dbReference>
<protein>
    <submittedName>
        <fullName evidence="6">NitT/TauT family transport system substrate-binding protein</fullName>
    </submittedName>
</protein>
<sequence>MNKNLKKLTLALGILTLSTGLVACGSDKGSAQSGKLDTTGIVQSIKDMKLPEIKDDYTVKLGYYNCDHMTAACIGKDAGIYEALGLKVEVTGNGKVPQAMSAGQMDAGYISFQNVTRGINKGTPITIGANNHEGGSYYLIVSNDVNEPKDLVGQKLGVGTEPEKSWAWRQMAKDMNIPVEGKNYEGINFDSDKSAYIALKTGEIKGYTACDPWGSMAEYEKTGKIMNVFDSVDGEKTICCVFALNTNFVKDHPEVAERLMLAHTKSIEYLYSNPYKAAKIFAENYSVPEEVALMTVYKKTVEEGRTITWDINDAAIDKRLTENISHGDYEEVDKNQLVQTDLLDKCGKDDFNTFIKEKIDPVFPTGMSYDEWLKKAKEIAGE</sequence>
<accession>A0A1M5XA07</accession>
<dbReference type="STRING" id="1121306.SAMN02745196_02141"/>
<feature type="chain" id="PRO_5039207705" evidence="4">
    <location>
        <begin position="24"/>
        <end position="382"/>
    </location>
</feature>
<dbReference type="RefSeq" id="WP_072832005.1">
    <property type="nucleotide sequence ID" value="NZ_FQXP01000007.1"/>
</dbReference>
<reference evidence="6 7" key="1">
    <citation type="submission" date="2016-11" db="EMBL/GenBank/DDBJ databases">
        <authorList>
            <person name="Jaros S."/>
            <person name="Januszkiewicz K."/>
            <person name="Wedrychowicz H."/>
        </authorList>
    </citation>
    <scope>NUCLEOTIDE SEQUENCE [LARGE SCALE GENOMIC DNA]</scope>
    <source>
        <strain evidence="6 7">DSM 3089</strain>
    </source>
</reference>
<comment type="similarity">
    <text evidence="2">Belongs to the bacterial solute-binding protein SsuA/TauA family.</text>
</comment>
<feature type="signal peptide" evidence="4">
    <location>
        <begin position="1"/>
        <end position="23"/>
    </location>
</feature>
<dbReference type="EMBL" id="FQXP01000007">
    <property type="protein sequence ID" value="SHH96606.1"/>
    <property type="molecule type" value="Genomic_DNA"/>
</dbReference>
<keyword evidence="3 4" id="KW-0732">Signal</keyword>
<comment type="subcellular location">
    <subcellularLocation>
        <location evidence="1">Periplasm</location>
    </subcellularLocation>
</comment>
<dbReference type="PROSITE" id="PS51257">
    <property type="entry name" value="PROKAR_LIPOPROTEIN"/>
    <property type="match status" value="1"/>
</dbReference>
<name>A0A1M5XA07_9CLOT</name>
<evidence type="ECO:0000256" key="4">
    <source>
        <dbReference type="SAM" id="SignalP"/>
    </source>
</evidence>
<keyword evidence="7" id="KW-1185">Reference proteome</keyword>
<evidence type="ECO:0000313" key="6">
    <source>
        <dbReference type="EMBL" id="SHH96606.1"/>
    </source>
</evidence>
<evidence type="ECO:0000256" key="2">
    <source>
        <dbReference type="ARBA" id="ARBA00010742"/>
    </source>
</evidence>
<dbReference type="AlphaFoldDB" id="A0A1M5XA07"/>
<gene>
    <name evidence="6" type="ORF">SAMN02745196_02141</name>
</gene>
<dbReference type="NCBIfam" id="NF040735">
    <property type="entry name" value="SBP_SaoX"/>
    <property type="match status" value="1"/>
</dbReference>
<dbReference type="GO" id="GO:0042597">
    <property type="term" value="C:periplasmic space"/>
    <property type="evidence" value="ECO:0007669"/>
    <property type="project" value="UniProtKB-SubCell"/>
</dbReference>
<dbReference type="PANTHER" id="PTHR30024">
    <property type="entry name" value="ALIPHATIC SULFONATES-BINDING PROTEIN-RELATED"/>
    <property type="match status" value="1"/>
</dbReference>
<evidence type="ECO:0000256" key="1">
    <source>
        <dbReference type="ARBA" id="ARBA00004418"/>
    </source>
</evidence>
<dbReference type="Proteomes" id="UP000184526">
    <property type="component" value="Unassembled WGS sequence"/>
</dbReference>